<proteinExistence type="predicted"/>
<dbReference type="GO" id="GO:0008270">
    <property type="term" value="F:zinc ion binding"/>
    <property type="evidence" value="ECO:0007669"/>
    <property type="project" value="UniProtKB-KW"/>
</dbReference>
<keyword evidence="1" id="KW-0863">Zinc-finger</keyword>
<dbReference type="AlphaFoldDB" id="A0A9P6MAV9"/>
<feature type="domain" description="C2H2-type" evidence="3">
    <location>
        <begin position="58"/>
        <end position="86"/>
    </location>
</feature>
<comment type="caution">
    <text evidence="4">The sequence shown here is derived from an EMBL/GenBank/DDBJ whole genome shotgun (WGS) entry which is preliminary data.</text>
</comment>
<evidence type="ECO:0000256" key="2">
    <source>
        <dbReference type="SAM" id="MobiDB-lite"/>
    </source>
</evidence>
<keyword evidence="5" id="KW-1185">Reference proteome</keyword>
<evidence type="ECO:0000313" key="5">
    <source>
        <dbReference type="Proteomes" id="UP000749646"/>
    </source>
</evidence>
<dbReference type="Gene3D" id="3.30.160.60">
    <property type="entry name" value="Classic Zinc Finger"/>
    <property type="match status" value="1"/>
</dbReference>
<evidence type="ECO:0000259" key="3">
    <source>
        <dbReference type="PROSITE" id="PS50157"/>
    </source>
</evidence>
<dbReference type="OrthoDB" id="2439141at2759"/>
<accession>A0A9P6MAV9</accession>
<reference evidence="4" key="1">
    <citation type="journal article" date="2020" name="Fungal Divers.">
        <title>Resolving the Mortierellaceae phylogeny through synthesis of multi-gene phylogenetics and phylogenomics.</title>
        <authorList>
            <person name="Vandepol N."/>
            <person name="Liber J."/>
            <person name="Desiro A."/>
            <person name="Na H."/>
            <person name="Kennedy M."/>
            <person name="Barry K."/>
            <person name="Grigoriev I.V."/>
            <person name="Miller A.N."/>
            <person name="O'Donnell K."/>
            <person name="Stajich J.E."/>
            <person name="Bonito G."/>
        </authorList>
    </citation>
    <scope>NUCLEOTIDE SEQUENCE</scope>
    <source>
        <strain evidence="4">MES-2147</strain>
    </source>
</reference>
<name>A0A9P6MAV9_9FUNG</name>
<dbReference type="Proteomes" id="UP000749646">
    <property type="component" value="Unassembled WGS sequence"/>
</dbReference>
<dbReference type="PROSITE" id="PS50157">
    <property type="entry name" value="ZINC_FINGER_C2H2_2"/>
    <property type="match status" value="1"/>
</dbReference>
<feature type="region of interest" description="Disordered" evidence="2">
    <location>
        <begin position="1"/>
        <end position="22"/>
    </location>
</feature>
<gene>
    <name evidence="4" type="ORF">BGZ65_008198</name>
</gene>
<organism evidence="4 5">
    <name type="scientific">Modicella reniformis</name>
    <dbReference type="NCBI Taxonomy" id="1440133"/>
    <lineage>
        <taxon>Eukaryota</taxon>
        <taxon>Fungi</taxon>
        <taxon>Fungi incertae sedis</taxon>
        <taxon>Mucoromycota</taxon>
        <taxon>Mortierellomycotina</taxon>
        <taxon>Mortierellomycetes</taxon>
        <taxon>Mortierellales</taxon>
        <taxon>Mortierellaceae</taxon>
        <taxon>Modicella</taxon>
    </lineage>
</organism>
<sequence length="521" mass="58520">MSLSGKATRGTKIIPDPEANPDTEIISRAKFTRGSKAIPDAETTADTETTLSTTAVCHLCYLCQKSFKNASALSTHKADSHDGRRRRIHPLKCHWCNSKSVMTRRGLSKHLSSCQEVRRLQFPLSCPCCGCVCQKLEDLPKHSLKCESWEQDSSDAEKVLADFDKGLAQVTRPSTARFMEEMFEKAELRPEDGERKFAFIVSRAKAHVRIVKRRTPEVIEDTRLGVALVTHAYGRLVRLNDYKLLDNKDPIWHMPFPENGEHLARMLEGLLIQSGDDVLLALKVEVYGTSDYEDPHAQEIAKPEGTKPFKVTNIYHDQTHKVMIGTVKWCLLVTLAVMLTDGTVVVGPDNRVFNPKETSSVWIKKEQGPHLFNTMARQLRSKFNDEATFAPYSAVHTPFNHHTTMPVTLRTLYGFKFNKAWSSVKVAAFVFHQLYTKHKVVKAEIQLHVEEALSGNQGKSTEILDIIQRMIGVMAEEESFPVSKAVNACLTELAGKLSGEITSLNNTYVMDAVVKKVKNII</sequence>
<protein>
    <recommendedName>
        <fullName evidence="3">C2H2-type domain-containing protein</fullName>
    </recommendedName>
</protein>
<dbReference type="PROSITE" id="PS00028">
    <property type="entry name" value="ZINC_FINGER_C2H2_1"/>
    <property type="match status" value="1"/>
</dbReference>
<keyword evidence="1" id="KW-0479">Metal-binding</keyword>
<evidence type="ECO:0000313" key="4">
    <source>
        <dbReference type="EMBL" id="KAF9986279.1"/>
    </source>
</evidence>
<dbReference type="EMBL" id="JAAAHW010003241">
    <property type="protein sequence ID" value="KAF9986279.1"/>
    <property type="molecule type" value="Genomic_DNA"/>
</dbReference>
<dbReference type="InterPro" id="IPR013087">
    <property type="entry name" value="Znf_C2H2_type"/>
</dbReference>
<evidence type="ECO:0000256" key="1">
    <source>
        <dbReference type="PROSITE-ProRule" id="PRU00042"/>
    </source>
</evidence>
<keyword evidence="1" id="KW-0862">Zinc</keyword>